<proteinExistence type="predicted"/>
<reference evidence="1 2" key="1">
    <citation type="submission" date="2019-12" db="EMBL/GenBank/DDBJ databases">
        <title>Chromosome-level assembly of the Caenorhabditis remanei genome.</title>
        <authorList>
            <person name="Teterina A.A."/>
            <person name="Willis J.H."/>
            <person name="Phillips P.C."/>
        </authorList>
    </citation>
    <scope>NUCLEOTIDE SEQUENCE [LARGE SCALE GENOMIC DNA]</scope>
    <source>
        <strain evidence="1 2">PX506</strain>
        <tissue evidence="1">Whole organism</tissue>
    </source>
</reference>
<organism evidence="1 2">
    <name type="scientific">Caenorhabditis remanei</name>
    <name type="common">Caenorhabditis vulgaris</name>
    <dbReference type="NCBI Taxonomy" id="31234"/>
    <lineage>
        <taxon>Eukaryota</taxon>
        <taxon>Metazoa</taxon>
        <taxon>Ecdysozoa</taxon>
        <taxon>Nematoda</taxon>
        <taxon>Chromadorea</taxon>
        <taxon>Rhabditida</taxon>
        <taxon>Rhabditina</taxon>
        <taxon>Rhabditomorpha</taxon>
        <taxon>Rhabditoidea</taxon>
        <taxon>Rhabditidae</taxon>
        <taxon>Peloderinae</taxon>
        <taxon>Caenorhabditis</taxon>
    </lineage>
</organism>
<dbReference type="AlphaFoldDB" id="A0A6A5G990"/>
<evidence type="ECO:0000313" key="2">
    <source>
        <dbReference type="Proteomes" id="UP000483820"/>
    </source>
</evidence>
<dbReference type="EMBL" id="WUAV01000005">
    <property type="protein sequence ID" value="KAF1751152.1"/>
    <property type="molecule type" value="Genomic_DNA"/>
</dbReference>
<dbReference type="KEGG" id="crq:GCK72_017706"/>
<dbReference type="Proteomes" id="UP000483820">
    <property type="component" value="Chromosome V"/>
</dbReference>
<dbReference type="RefSeq" id="XP_053581131.1">
    <property type="nucleotide sequence ID" value="XM_053732218.1"/>
</dbReference>
<protein>
    <submittedName>
        <fullName evidence="1">Uncharacterized protein</fullName>
    </submittedName>
</protein>
<evidence type="ECO:0000313" key="1">
    <source>
        <dbReference type="EMBL" id="KAF1751152.1"/>
    </source>
</evidence>
<name>A0A6A5G990_CAERE</name>
<accession>A0A6A5G990</accession>
<sequence>MIEPQMVELVHLEGECVYENDKKETQDDTSSLLFQEIQRLIWRIYVDACSNIGYRIAWKARNKKEYKKRLTRQKVTVIQRGSIIPNASVVNETNIELEVDWKIFACAGQLPLTTPSTGLPRSGPSRTTMLSQHCSVSTAPKSNLIRYPPLVDKW</sequence>
<dbReference type="GeneID" id="78776592"/>
<dbReference type="CTD" id="78776592"/>
<gene>
    <name evidence="1" type="ORF">GCK72_017706</name>
</gene>
<comment type="caution">
    <text evidence="1">The sequence shown here is derived from an EMBL/GenBank/DDBJ whole genome shotgun (WGS) entry which is preliminary data.</text>
</comment>